<feature type="transmembrane region" description="Helical" evidence="1">
    <location>
        <begin position="111"/>
        <end position="139"/>
    </location>
</feature>
<feature type="transmembrane region" description="Helical" evidence="1">
    <location>
        <begin position="151"/>
        <end position="172"/>
    </location>
</feature>
<dbReference type="Proteomes" id="UP001499988">
    <property type="component" value="Unassembled WGS sequence"/>
</dbReference>
<protein>
    <recommendedName>
        <fullName evidence="4">Cytochrome c assembly protein domain-containing protein</fullName>
    </recommendedName>
</protein>
<feature type="transmembrane region" description="Helical" evidence="1">
    <location>
        <begin position="24"/>
        <end position="48"/>
    </location>
</feature>
<evidence type="ECO:0000256" key="1">
    <source>
        <dbReference type="SAM" id="Phobius"/>
    </source>
</evidence>
<name>A0ABP9ED71_9GAMM</name>
<gene>
    <name evidence="2" type="ORF">GCM10023333_06570</name>
</gene>
<evidence type="ECO:0000313" key="3">
    <source>
        <dbReference type="Proteomes" id="UP001499988"/>
    </source>
</evidence>
<sequence length="233" mass="25597">MSLTSSTAGAAPPFHRLVTLIQPLSLLSLALVSMGLIFDTLDGAILLASSNKKVLLQLAALLICLCALVPLRQPTLQRRLTLGALSMATILLIISTFVVPHSSDNIMLTYLWAHLFFVSRPLAVGFALISAWGLYLTATVRHRRLQEISEIYALLAGTLFLGGEIAGAWWAFEGWGRSWGWSDNFMFSAMVYLMLILAFHLPRTVLRKRAHHNLAQAAVLALTALTLVGYRIL</sequence>
<keyword evidence="1" id="KW-0812">Transmembrane</keyword>
<keyword evidence="1" id="KW-1133">Transmembrane helix</keyword>
<comment type="caution">
    <text evidence="2">The sequence shown here is derived from an EMBL/GenBank/DDBJ whole genome shotgun (WGS) entry which is preliminary data.</text>
</comment>
<feature type="transmembrane region" description="Helical" evidence="1">
    <location>
        <begin position="184"/>
        <end position="202"/>
    </location>
</feature>
<evidence type="ECO:0000313" key="2">
    <source>
        <dbReference type="EMBL" id="GAA4875998.1"/>
    </source>
</evidence>
<dbReference type="EMBL" id="BAABJZ010000007">
    <property type="protein sequence ID" value="GAA4875998.1"/>
    <property type="molecule type" value="Genomic_DNA"/>
</dbReference>
<feature type="transmembrane region" description="Helical" evidence="1">
    <location>
        <begin position="54"/>
        <end position="71"/>
    </location>
</feature>
<evidence type="ECO:0008006" key="4">
    <source>
        <dbReference type="Google" id="ProtNLM"/>
    </source>
</evidence>
<keyword evidence="3" id="KW-1185">Reference proteome</keyword>
<feature type="transmembrane region" description="Helical" evidence="1">
    <location>
        <begin position="80"/>
        <end position="99"/>
    </location>
</feature>
<keyword evidence="1" id="KW-0472">Membrane</keyword>
<accession>A0ABP9ED71</accession>
<organism evidence="2 3">
    <name type="scientific">Ferrimonas pelagia</name>
    <dbReference type="NCBI Taxonomy" id="1177826"/>
    <lineage>
        <taxon>Bacteria</taxon>
        <taxon>Pseudomonadati</taxon>
        <taxon>Pseudomonadota</taxon>
        <taxon>Gammaproteobacteria</taxon>
        <taxon>Alteromonadales</taxon>
        <taxon>Ferrimonadaceae</taxon>
        <taxon>Ferrimonas</taxon>
    </lineage>
</organism>
<proteinExistence type="predicted"/>
<dbReference type="RefSeq" id="WP_345333383.1">
    <property type="nucleotide sequence ID" value="NZ_BAABJZ010000007.1"/>
</dbReference>
<reference evidence="3" key="1">
    <citation type="journal article" date="2019" name="Int. J. Syst. Evol. Microbiol.">
        <title>The Global Catalogue of Microorganisms (GCM) 10K type strain sequencing project: providing services to taxonomists for standard genome sequencing and annotation.</title>
        <authorList>
            <consortium name="The Broad Institute Genomics Platform"/>
            <consortium name="The Broad Institute Genome Sequencing Center for Infectious Disease"/>
            <person name="Wu L."/>
            <person name="Ma J."/>
        </authorList>
    </citation>
    <scope>NUCLEOTIDE SEQUENCE [LARGE SCALE GENOMIC DNA]</scope>
    <source>
        <strain evidence="3">JCM 18401</strain>
    </source>
</reference>
<feature type="transmembrane region" description="Helical" evidence="1">
    <location>
        <begin position="214"/>
        <end position="232"/>
    </location>
</feature>